<reference evidence="3" key="1">
    <citation type="journal article" date="2010" name="Science">
        <title>Plasticity of animal genome architecture unmasked by rapid evolution of a pelagic tunicate.</title>
        <authorList>
            <person name="Denoeud F."/>
            <person name="Henriet S."/>
            <person name="Mungpakdee S."/>
            <person name="Aury J.M."/>
            <person name="Da Silva C."/>
            <person name="Brinkmann H."/>
            <person name="Mikhaleva J."/>
            <person name="Olsen L.C."/>
            <person name="Jubin C."/>
            <person name="Canestro C."/>
            <person name="Bouquet J.M."/>
            <person name="Danks G."/>
            <person name="Poulain J."/>
            <person name="Campsteijn C."/>
            <person name="Adamski M."/>
            <person name="Cross I."/>
            <person name="Yadetie F."/>
            <person name="Muffato M."/>
            <person name="Louis A."/>
            <person name="Butcher S."/>
            <person name="Tsagkogeorga G."/>
            <person name="Konrad A."/>
            <person name="Singh S."/>
            <person name="Jensen M.F."/>
            <person name="Cong E.H."/>
            <person name="Eikeseth-Otteraa H."/>
            <person name="Noel B."/>
            <person name="Anthouard V."/>
            <person name="Porcel B.M."/>
            <person name="Kachouri-Lafond R."/>
            <person name="Nishino A."/>
            <person name="Ugolini M."/>
            <person name="Chourrout P."/>
            <person name="Nishida H."/>
            <person name="Aasland R."/>
            <person name="Huzurbazar S."/>
            <person name="Westhof E."/>
            <person name="Delsuc F."/>
            <person name="Lehrach H."/>
            <person name="Reinhardt R."/>
            <person name="Weissenbach J."/>
            <person name="Roy S.W."/>
            <person name="Artiguenave F."/>
            <person name="Postlethwait J.H."/>
            <person name="Manak J.R."/>
            <person name="Thompson E.M."/>
            <person name="Jaillon O."/>
            <person name="Du Pasquier L."/>
            <person name="Boudinot P."/>
            <person name="Liberles D.A."/>
            <person name="Volff J.N."/>
            <person name="Philippe H."/>
            <person name="Lenhard B."/>
            <person name="Roest Crollius H."/>
            <person name="Wincker P."/>
            <person name="Chourrout D."/>
        </authorList>
    </citation>
    <scope>NUCLEOTIDE SEQUENCE [LARGE SCALE GENOMIC DNA]</scope>
</reference>
<accession>E4X6J0</accession>
<keyword evidence="2" id="KW-0472">Membrane</keyword>
<feature type="compositionally biased region" description="Basic and acidic residues" evidence="1">
    <location>
        <begin position="97"/>
        <end position="112"/>
    </location>
</feature>
<feature type="region of interest" description="Disordered" evidence="1">
    <location>
        <begin position="1"/>
        <end position="34"/>
    </location>
</feature>
<proteinExistence type="predicted"/>
<name>E4X6J0_OIKDI</name>
<organism evidence="3">
    <name type="scientific">Oikopleura dioica</name>
    <name type="common">Tunicate</name>
    <dbReference type="NCBI Taxonomy" id="34765"/>
    <lineage>
        <taxon>Eukaryota</taxon>
        <taxon>Metazoa</taxon>
        <taxon>Chordata</taxon>
        <taxon>Tunicata</taxon>
        <taxon>Appendicularia</taxon>
        <taxon>Copelata</taxon>
        <taxon>Oikopleuridae</taxon>
        <taxon>Oikopleura</taxon>
    </lineage>
</organism>
<evidence type="ECO:0000313" key="3">
    <source>
        <dbReference type="EMBL" id="CBY07973.1"/>
    </source>
</evidence>
<dbReference type="Proteomes" id="UP000001307">
    <property type="component" value="Unassembled WGS sequence"/>
</dbReference>
<feature type="compositionally biased region" description="Basic residues" evidence="1">
    <location>
        <begin position="15"/>
        <end position="25"/>
    </location>
</feature>
<evidence type="ECO:0000256" key="1">
    <source>
        <dbReference type="SAM" id="MobiDB-lite"/>
    </source>
</evidence>
<dbReference type="EMBL" id="FN653027">
    <property type="protein sequence ID" value="CBY07973.1"/>
    <property type="molecule type" value="Genomic_DNA"/>
</dbReference>
<sequence length="364" mass="39724">MTRKSGKIRSFAAHGGRKKKAKLKTVSKTAPKMKTGTITGQTNVAKYKKFISADSQGRMTIDQSKLAAAAKVGAAAGGKAKSKAKLKSAGAPAGESWRNDPNDSRNNEDFQKMDPRIIEEQNRLRNAPAPTAPPMMPAMHLAMPHNLQQQNSMQQHYQQQMYAEQFEPFYPDYPSYGAGGVVEIPLSRGVGDWKKPNQASLGVLTPEDIAAPTPTTSGRSDGVLTFFSTLSTKEMIALACGGAGFFLFIVVIVIIIFKVRKRKQKRTKKQKDADRAAWVSREQSAVSEAPAGFQPYRTLPTGKKAADHIARIQARNLPPPPALSFTQSAGVTGTTTASGSFMTDDRPSTRHRDWYVHPSPLHFL</sequence>
<protein>
    <submittedName>
        <fullName evidence="3">Uncharacterized protein</fullName>
    </submittedName>
</protein>
<keyword evidence="4" id="KW-1185">Reference proteome</keyword>
<keyword evidence="2" id="KW-1133">Transmembrane helix</keyword>
<feature type="region of interest" description="Disordered" evidence="1">
    <location>
        <begin position="75"/>
        <end position="112"/>
    </location>
</feature>
<evidence type="ECO:0000313" key="4">
    <source>
        <dbReference type="Proteomes" id="UP000001307"/>
    </source>
</evidence>
<evidence type="ECO:0000256" key="2">
    <source>
        <dbReference type="SAM" id="Phobius"/>
    </source>
</evidence>
<dbReference type="InParanoid" id="E4X6J0"/>
<keyword evidence="2" id="KW-0812">Transmembrane</keyword>
<feature type="transmembrane region" description="Helical" evidence="2">
    <location>
        <begin position="235"/>
        <end position="259"/>
    </location>
</feature>
<dbReference type="AlphaFoldDB" id="E4X6J0"/>
<dbReference type="OrthoDB" id="10441423at2759"/>
<gene>
    <name evidence="3" type="ORF">GSOID_T00003336001</name>
</gene>